<dbReference type="OrthoDB" id="9758448at2"/>
<reference evidence="4" key="2">
    <citation type="submission" date="2011-02" db="EMBL/GenBank/DDBJ databases">
        <title>The complete genome of Fluviicola taffensis DSM 16823.</title>
        <authorList>
            <consortium name="US DOE Joint Genome Institute (JGI-PGF)"/>
            <person name="Lucas S."/>
            <person name="Copeland A."/>
            <person name="Lapidus A."/>
            <person name="Bruce D."/>
            <person name="Goodwin L."/>
            <person name="Pitluck S."/>
            <person name="Kyrpides N."/>
            <person name="Mavromatis K."/>
            <person name="Ivanova N."/>
            <person name="Mikhailova N."/>
            <person name="Pagani I."/>
            <person name="Chertkov O."/>
            <person name="Detter J.C."/>
            <person name="Han C."/>
            <person name="Tapia R."/>
            <person name="Land M."/>
            <person name="Hauser L."/>
            <person name="Markowitz V."/>
            <person name="Cheng J.-F."/>
            <person name="Hugenholtz P."/>
            <person name="Woyke T."/>
            <person name="Wu D."/>
            <person name="Tindall B."/>
            <person name="Pomrenke H.G."/>
            <person name="Brambilla E."/>
            <person name="Klenk H.-P."/>
            <person name="Eisen J.A."/>
        </authorList>
    </citation>
    <scope>NUCLEOTIDE SEQUENCE [LARGE SCALE GENOMIC DNA]</scope>
    <source>
        <strain evidence="4">DSM 16823 / RW262 / RW262</strain>
    </source>
</reference>
<feature type="domain" description="Type IX secretion system protein PorV" evidence="2">
    <location>
        <begin position="32"/>
        <end position="271"/>
    </location>
</feature>
<proteinExistence type="predicted"/>
<evidence type="ECO:0000313" key="4">
    <source>
        <dbReference type="Proteomes" id="UP000007463"/>
    </source>
</evidence>
<evidence type="ECO:0000256" key="1">
    <source>
        <dbReference type="SAM" id="SignalP"/>
    </source>
</evidence>
<gene>
    <name evidence="3" type="ordered locus">Fluta_2551</name>
</gene>
<organism evidence="3 4">
    <name type="scientific">Fluviicola taffensis (strain DSM 16823 / NCIMB 13979 / RW262)</name>
    <dbReference type="NCBI Taxonomy" id="755732"/>
    <lineage>
        <taxon>Bacteria</taxon>
        <taxon>Pseudomonadati</taxon>
        <taxon>Bacteroidota</taxon>
        <taxon>Flavobacteriia</taxon>
        <taxon>Flavobacteriales</taxon>
        <taxon>Crocinitomicaceae</taxon>
        <taxon>Fluviicola</taxon>
    </lineage>
</organism>
<dbReference type="Gene3D" id="2.40.160.60">
    <property type="entry name" value="Outer membrane protein transport protein (OMPP1/FadL/TodX)"/>
    <property type="match status" value="2"/>
</dbReference>
<reference evidence="3 4" key="1">
    <citation type="journal article" date="2011" name="Stand. Genomic Sci.">
        <title>Complete genome sequence of the gliding freshwater bacterium Fluviicola taffensis type strain (RW262).</title>
        <authorList>
            <person name="Woyke T."/>
            <person name="Chertkov O."/>
            <person name="Lapidus A."/>
            <person name="Nolan M."/>
            <person name="Lucas S."/>
            <person name="Del Rio T.G."/>
            <person name="Tice H."/>
            <person name="Cheng J.F."/>
            <person name="Tapia R."/>
            <person name="Han C."/>
            <person name="Goodwin L."/>
            <person name="Pitluck S."/>
            <person name="Liolios K."/>
            <person name="Pagani I."/>
            <person name="Ivanova N."/>
            <person name="Huntemann M."/>
            <person name="Mavromatis K."/>
            <person name="Mikhailova N."/>
            <person name="Pati A."/>
            <person name="Chen A."/>
            <person name="Palaniappan K."/>
            <person name="Land M."/>
            <person name="Hauser L."/>
            <person name="Brambilla E.M."/>
            <person name="Rohde M."/>
            <person name="Mwirichia R."/>
            <person name="Sikorski J."/>
            <person name="Tindall B.J."/>
            <person name="Goker M."/>
            <person name="Bristow J."/>
            <person name="Eisen J.A."/>
            <person name="Markowitz V."/>
            <person name="Hugenholtz P."/>
            <person name="Klenk H.P."/>
            <person name="Kyrpides N.C."/>
        </authorList>
    </citation>
    <scope>NUCLEOTIDE SEQUENCE [LARGE SCALE GENOMIC DNA]</scope>
    <source>
        <strain evidence="4">DSM 16823 / RW262 / RW262</strain>
    </source>
</reference>
<sequence precursor="true">MSSYKILILSIFVSSVSFSQGGGQGVTQNDIQLNTITTALPFLGINPDSRSGAMGDAGTALSPNSSSILWNTAMLNFSESKSEIGISYTPWLRQLTSDMHLSYLSGYARIKDRHVVGGALRYFSLGEITFTDNAGGYIREFKPNEFELTLAYAFKLAEKHSVGINGKFAYSNLTGGLVTGGAPTKAAIAGIADISYAFRTEDINWFKVNGIYSFGLTINNVGNKVAYSENARRDFLPTSLKIGNAYTAKIDKYNKLTVSVDVSKLLVPTPAIRDNLTGKLISGKDNNVGVVVGMVQSFYDAPGRIIKNDNGDPVLNEDGTAQVKKGSKFGEEMREIMIGSGLEYWYNDIFALRGGYFYENISKGGRQFFTVGVGFKYNIFAFDFSYLASLKRNNPLANTMRFTLRFTLGEKSNDSKETPE</sequence>
<dbReference type="eggNOG" id="COG2067">
    <property type="taxonomic scope" value="Bacteria"/>
</dbReference>
<dbReference type="STRING" id="755732.Fluta_2551"/>
<feature type="chain" id="PRO_5003279790" description="Type IX secretion system protein PorV domain-containing protein" evidence="1">
    <location>
        <begin position="20"/>
        <end position="420"/>
    </location>
</feature>
<dbReference type="EMBL" id="CP002542">
    <property type="protein sequence ID" value="AEA44536.1"/>
    <property type="molecule type" value="Genomic_DNA"/>
</dbReference>
<dbReference type="AlphaFoldDB" id="F2IEJ7"/>
<accession>F2IEJ7</accession>
<evidence type="ECO:0000259" key="2">
    <source>
        <dbReference type="Pfam" id="PF19572"/>
    </source>
</evidence>
<dbReference type="Pfam" id="PF19572">
    <property type="entry name" value="PorV"/>
    <property type="match status" value="1"/>
</dbReference>
<keyword evidence="1" id="KW-0732">Signal</keyword>
<dbReference type="RefSeq" id="WP_013687306.1">
    <property type="nucleotide sequence ID" value="NC_015321.1"/>
</dbReference>
<dbReference type="InterPro" id="IPR045741">
    <property type="entry name" value="PorV"/>
</dbReference>
<name>F2IEJ7_FLUTR</name>
<evidence type="ECO:0000313" key="3">
    <source>
        <dbReference type="EMBL" id="AEA44536.1"/>
    </source>
</evidence>
<dbReference type="HOGENOM" id="CLU_058805_1_1_10"/>
<keyword evidence="4" id="KW-1185">Reference proteome</keyword>
<dbReference type="NCBIfam" id="NF033709">
    <property type="entry name" value="PorV_fam"/>
    <property type="match status" value="1"/>
</dbReference>
<dbReference type="InterPro" id="IPR047799">
    <property type="entry name" value="T9SS_OM_PorV"/>
</dbReference>
<feature type="signal peptide" evidence="1">
    <location>
        <begin position="1"/>
        <end position="19"/>
    </location>
</feature>
<dbReference type="Proteomes" id="UP000007463">
    <property type="component" value="Chromosome"/>
</dbReference>
<dbReference type="KEGG" id="fte:Fluta_2551"/>
<protein>
    <recommendedName>
        <fullName evidence="2">Type IX secretion system protein PorV domain-containing protein</fullName>
    </recommendedName>
</protein>
<dbReference type="NCBIfam" id="NF033710">
    <property type="entry name" value="T9SS_OM_PorV"/>
    <property type="match status" value="1"/>
</dbReference>